<dbReference type="Proteomes" id="UP000053750">
    <property type="component" value="Unassembled WGS sequence"/>
</dbReference>
<dbReference type="EMBL" id="JFHU01000141">
    <property type="protein sequence ID" value="EXX87897.1"/>
    <property type="molecule type" value="Genomic_DNA"/>
</dbReference>
<evidence type="ECO:0000256" key="8">
    <source>
        <dbReference type="ARBA" id="ARBA00023284"/>
    </source>
</evidence>
<dbReference type="InterPro" id="IPR008255">
    <property type="entry name" value="Pyr_nucl-diS_OxRdtase_2_AS"/>
</dbReference>
<dbReference type="SUPFAM" id="SSF51905">
    <property type="entry name" value="FAD/NAD(P)-binding domain"/>
    <property type="match status" value="1"/>
</dbReference>
<comment type="cofactor">
    <cofactor evidence="11">
        <name>FAD</name>
        <dbReference type="ChEBI" id="CHEBI:57692"/>
    </cofactor>
    <text evidence="11">Binds 1 FAD per subunit.</text>
</comment>
<dbReference type="PROSITE" id="PS00573">
    <property type="entry name" value="PYRIDINE_REDOX_2"/>
    <property type="match status" value="1"/>
</dbReference>
<comment type="similarity">
    <text evidence="1 10">Belongs to the class-II pyridine nucleotide-disulfide oxidoreductase family.</text>
</comment>
<keyword evidence="11" id="KW-0521">NADP</keyword>
<evidence type="ECO:0000259" key="12">
    <source>
        <dbReference type="Pfam" id="PF07992"/>
    </source>
</evidence>
<comment type="catalytic activity">
    <reaction evidence="9 10">
        <text>[thioredoxin]-dithiol + NADP(+) = [thioredoxin]-disulfide + NADPH + H(+)</text>
        <dbReference type="Rhea" id="RHEA:20345"/>
        <dbReference type="Rhea" id="RHEA-COMP:10698"/>
        <dbReference type="Rhea" id="RHEA-COMP:10700"/>
        <dbReference type="ChEBI" id="CHEBI:15378"/>
        <dbReference type="ChEBI" id="CHEBI:29950"/>
        <dbReference type="ChEBI" id="CHEBI:50058"/>
        <dbReference type="ChEBI" id="CHEBI:57783"/>
        <dbReference type="ChEBI" id="CHEBI:58349"/>
        <dbReference type="EC" id="1.8.1.9"/>
    </reaction>
</comment>
<dbReference type="AlphaFoldDB" id="A0A9W5W6W7"/>
<evidence type="ECO:0000256" key="10">
    <source>
        <dbReference type="RuleBase" id="RU003880"/>
    </source>
</evidence>
<dbReference type="InterPro" id="IPR005982">
    <property type="entry name" value="Thioredox_Rdtase"/>
</dbReference>
<keyword evidence="7" id="KW-1015">Disulfide bond</keyword>
<dbReference type="PRINTS" id="PR00469">
    <property type="entry name" value="PNDRDTASEII"/>
</dbReference>
<keyword evidence="4 10" id="KW-0285">Flavoprotein</keyword>
<evidence type="ECO:0000256" key="6">
    <source>
        <dbReference type="ARBA" id="ARBA00023002"/>
    </source>
</evidence>
<keyword evidence="14" id="KW-1185">Reference proteome</keyword>
<dbReference type="EC" id="1.8.1.9" evidence="10"/>
<proteinExistence type="inferred from homology"/>
<dbReference type="OrthoDB" id="9806179at2"/>
<dbReference type="NCBIfam" id="TIGR01292">
    <property type="entry name" value="TRX_reduct"/>
    <property type="match status" value="1"/>
</dbReference>
<evidence type="ECO:0000256" key="4">
    <source>
        <dbReference type="ARBA" id="ARBA00022630"/>
    </source>
</evidence>
<dbReference type="InterPro" id="IPR050097">
    <property type="entry name" value="Ferredoxin-NADP_redctase_2"/>
</dbReference>
<gene>
    <name evidence="13" type="ORF">BG53_03080</name>
</gene>
<evidence type="ECO:0000313" key="14">
    <source>
        <dbReference type="Proteomes" id="UP000053750"/>
    </source>
</evidence>
<dbReference type="RefSeq" id="WP_036581866.1">
    <property type="nucleotide sequence ID" value="NZ_KK082144.1"/>
</dbReference>
<dbReference type="PANTHER" id="PTHR48105">
    <property type="entry name" value="THIOREDOXIN REDUCTASE 1-RELATED-RELATED"/>
    <property type="match status" value="1"/>
</dbReference>
<comment type="caution">
    <text evidence="13">The sequence shown here is derived from an EMBL/GenBank/DDBJ whole genome shotgun (WGS) entry which is preliminary data.</text>
</comment>
<organism evidence="13 14">
    <name type="scientific">Paenibacillus darwinianus</name>
    <dbReference type="NCBI Taxonomy" id="1380763"/>
    <lineage>
        <taxon>Bacteria</taxon>
        <taxon>Bacillati</taxon>
        <taxon>Bacillota</taxon>
        <taxon>Bacilli</taxon>
        <taxon>Bacillales</taxon>
        <taxon>Paenibacillaceae</taxon>
        <taxon>Paenibacillus</taxon>
    </lineage>
</organism>
<evidence type="ECO:0000256" key="7">
    <source>
        <dbReference type="ARBA" id="ARBA00023157"/>
    </source>
</evidence>
<reference evidence="13 14" key="1">
    <citation type="submission" date="2014-02" db="EMBL/GenBank/DDBJ databases">
        <title>Genome sequence of Paenibacillus darwinianus reveals adaptive mechanisms for survival in Antarctic soils.</title>
        <authorList>
            <person name="Dsouza M."/>
            <person name="Taylor M.W."/>
            <person name="Turner S.J."/>
            <person name="Aislabie J."/>
        </authorList>
    </citation>
    <scope>NUCLEOTIDE SEQUENCE [LARGE SCALE GENOMIC DNA]</scope>
    <source>
        <strain evidence="13 14">CE1</strain>
    </source>
</reference>
<evidence type="ECO:0000256" key="2">
    <source>
        <dbReference type="ARBA" id="ARBA00011738"/>
    </source>
</evidence>
<evidence type="ECO:0000256" key="11">
    <source>
        <dbReference type="RuleBase" id="RU003881"/>
    </source>
</evidence>
<evidence type="ECO:0000256" key="9">
    <source>
        <dbReference type="ARBA" id="ARBA00048132"/>
    </source>
</evidence>
<protein>
    <recommendedName>
        <fullName evidence="3 10">Thioredoxin reductase</fullName>
        <ecNumber evidence="10">1.8.1.9</ecNumber>
    </recommendedName>
</protein>
<feature type="domain" description="FAD/NAD(P)-binding" evidence="12">
    <location>
        <begin position="6"/>
        <end position="296"/>
    </location>
</feature>
<keyword evidence="6 10" id="KW-0560">Oxidoreductase</keyword>
<comment type="subunit">
    <text evidence="2 10">Homodimer.</text>
</comment>
<name>A0A9W5W6W7_9BACL</name>
<dbReference type="GO" id="GO:0004791">
    <property type="term" value="F:thioredoxin-disulfide reductase (NADPH) activity"/>
    <property type="evidence" value="ECO:0007669"/>
    <property type="project" value="UniProtKB-UniRule"/>
</dbReference>
<dbReference type="Gene3D" id="3.50.50.60">
    <property type="entry name" value="FAD/NAD(P)-binding domain"/>
    <property type="match status" value="2"/>
</dbReference>
<dbReference type="GO" id="GO:0005737">
    <property type="term" value="C:cytoplasm"/>
    <property type="evidence" value="ECO:0007669"/>
    <property type="project" value="InterPro"/>
</dbReference>
<evidence type="ECO:0000256" key="3">
    <source>
        <dbReference type="ARBA" id="ARBA00018719"/>
    </source>
</evidence>
<keyword evidence="8 10" id="KW-0676">Redox-active center</keyword>
<accession>A0A9W5W6W7</accession>
<dbReference type="Pfam" id="PF07992">
    <property type="entry name" value="Pyr_redox_2"/>
    <property type="match status" value="1"/>
</dbReference>
<sequence length="319" mass="34249">MSTTHKAIIIGTGPAGLTAAIYLARANLSPLIIEGPEPGGQLTTTTEVENFPGFPEGILGPDLMANMRKQAERFGATFKTGWVNTVDLSKRPFTLQVEGFAEPLTAETLIISTGASARYLGIPGEKDNVGRGVSTCATCDGFFFRGKKIVVVGGGDSAMEEANYLTRFATEVQLVHRRDELRASKIMQDRARENGKISWKLNRTPLEVVATGMGVTALKVRNNESGEEELVETDGVFVAIGHTPNTKFLAGQIDTDETGYIIVKPGTTETSVPGVFACGDVQDQKYRQAITAAGSGCMAALDCEKFLEGHMVHDWSQSL</sequence>
<dbReference type="PRINTS" id="PR00368">
    <property type="entry name" value="FADPNR"/>
</dbReference>
<dbReference type="InterPro" id="IPR036188">
    <property type="entry name" value="FAD/NAD-bd_sf"/>
</dbReference>
<evidence type="ECO:0000256" key="1">
    <source>
        <dbReference type="ARBA" id="ARBA00009333"/>
    </source>
</evidence>
<dbReference type="InterPro" id="IPR023753">
    <property type="entry name" value="FAD/NAD-binding_dom"/>
</dbReference>
<evidence type="ECO:0000313" key="13">
    <source>
        <dbReference type="EMBL" id="EXX87897.1"/>
    </source>
</evidence>
<evidence type="ECO:0000256" key="5">
    <source>
        <dbReference type="ARBA" id="ARBA00022827"/>
    </source>
</evidence>
<dbReference type="GO" id="GO:0019430">
    <property type="term" value="P:removal of superoxide radicals"/>
    <property type="evidence" value="ECO:0007669"/>
    <property type="project" value="UniProtKB-UniRule"/>
</dbReference>
<keyword evidence="5 10" id="KW-0274">FAD</keyword>